<evidence type="ECO:0000313" key="2">
    <source>
        <dbReference type="Proteomes" id="UP001524318"/>
    </source>
</evidence>
<comment type="caution">
    <text evidence="1">The sequence shown here is derived from an EMBL/GenBank/DDBJ whole genome shotgun (WGS) entry which is preliminary data.</text>
</comment>
<name>A0ABT1LSQ3_9MICC</name>
<protein>
    <submittedName>
        <fullName evidence="1">Uncharacterized protein</fullName>
    </submittedName>
</protein>
<keyword evidence="2" id="KW-1185">Reference proteome</keyword>
<gene>
    <name evidence="1" type="ORF">NFC73_13990</name>
</gene>
<accession>A0ABT1LSQ3</accession>
<reference evidence="1 2" key="1">
    <citation type="submission" date="2022-06" db="EMBL/GenBank/DDBJ databases">
        <title>Pseudarthrobacter sp. strain RMG13 Genome sequencing and assembly.</title>
        <authorList>
            <person name="Kim I."/>
        </authorList>
    </citation>
    <scope>NUCLEOTIDE SEQUENCE [LARGE SCALE GENOMIC DNA]</scope>
    <source>
        <strain evidence="1 2">RMG13</strain>
    </source>
</reference>
<dbReference type="EMBL" id="JANCLV010000009">
    <property type="protein sequence ID" value="MCP9000826.1"/>
    <property type="molecule type" value="Genomic_DNA"/>
</dbReference>
<sequence length="94" mass="9710">MSHQNFDSVPSVPVAAPPAKRPFYKKKRFVIPAGVLLLGIVMGSCSSGSKSVADTSPIASAAASAAPAEAAAPPAAAPPRRRLVPLLQWEHRLA</sequence>
<evidence type="ECO:0000313" key="1">
    <source>
        <dbReference type="EMBL" id="MCP9000826.1"/>
    </source>
</evidence>
<dbReference type="RefSeq" id="WP_254751142.1">
    <property type="nucleotide sequence ID" value="NZ_JANCLV010000009.1"/>
</dbReference>
<proteinExistence type="predicted"/>
<organism evidence="1 2">
    <name type="scientific">Pseudarthrobacter humi</name>
    <dbReference type="NCBI Taxonomy" id="2952523"/>
    <lineage>
        <taxon>Bacteria</taxon>
        <taxon>Bacillati</taxon>
        <taxon>Actinomycetota</taxon>
        <taxon>Actinomycetes</taxon>
        <taxon>Micrococcales</taxon>
        <taxon>Micrococcaceae</taxon>
        <taxon>Pseudarthrobacter</taxon>
    </lineage>
</organism>
<dbReference type="Proteomes" id="UP001524318">
    <property type="component" value="Unassembled WGS sequence"/>
</dbReference>